<dbReference type="Gene3D" id="3.30.420.10">
    <property type="entry name" value="Ribonuclease H-like superfamily/Ribonuclease H"/>
    <property type="match status" value="1"/>
</dbReference>
<reference evidence="3" key="1">
    <citation type="journal article" date="2019" name="Int. J. Syst. Evol. Microbiol.">
        <title>The Global Catalogue of Microorganisms (GCM) 10K type strain sequencing project: providing services to taxonomists for standard genome sequencing and annotation.</title>
        <authorList>
            <consortium name="The Broad Institute Genomics Platform"/>
            <consortium name="The Broad Institute Genome Sequencing Center for Infectious Disease"/>
            <person name="Wu L."/>
            <person name="Ma J."/>
        </authorList>
    </citation>
    <scope>NUCLEOTIDE SEQUENCE [LARGE SCALE GENOMIC DNA]</scope>
    <source>
        <strain evidence="3">CGMCC 1.12664</strain>
    </source>
</reference>
<evidence type="ECO:0000313" key="2">
    <source>
        <dbReference type="EMBL" id="GGE25511.1"/>
    </source>
</evidence>
<dbReference type="InterPro" id="IPR036397">
    <property type="entry name" value="RNaseH_sf"/>
</dbReference>
<dbReference type="InterPro" id="IPR012337">
    <property type="entry name" value="RNaseH-like_sf"/>
</dbReference>
<comment type="caution">
    <text evidence="2">The sequence shown here is derived from an EMBL/GenBank/DDBJ whole genome shotgun (WGS) entry which is preliminary data.</text>
</comment>
<dbReference type="SUPFAM" id="SSF53098">
    <property type="entry name" value="Ribonuclease H-like"/>
    <property type="match status" value="1"/>
</dbReference>
<accession>A0A917A3V8</accession>
<gene>
    <name evidence="2" type="ORF">GCM10011360_12390</name>
</gene>
<sequence length="200" mass="22377">MQLNMACTSYGAIVERDMSDNTENIEKKAAMSDYAVIDFEASSLSSESWPIEIGLSWLDEGEVRTWSSLIRPSRSWSLDDWSDESAAVHRIPIEIVHAAPCVDVVAARFFEVLGTRQLVSDAPVFETHWLTRMTEAADQPAKGPVLDFHRVSFANFSGLALDLLYETIERKVVPHRAGPDSARLVAGWRRALAHHEDHLS</sequence>
<dbReference type="GO" id="GO:0003676">
    <property type="term" value="F:nucleic acid binding"/>
    <property type="evidence" value="ECO:0007669"/>
    <property type="project" value="InterPro"/>
</dbReference>
<dbReference type="EMBL" id="BMFJ01000001">
    <property type="protein sequence ID" value="GGE25511.1"/>
    <property type="molecule type" value="Genomic_DNA"/>
</dbReference>
<feature type="domain" description="Exonuclease" evidence="1">
    <location>
        <begin position="33"/>
        <end position="197"/>
    </location>
</feature>
<name>A0A917A3V8_9RHOB</name>
<keyword evidence="3" id="KW-1185">Reference proteome</keyword>
<evidence type="ECO:0000313" key="3">
    <source>
        <dbReference type="Proteomes" id="UP000612855"/>
    </source>
</evidence>
<protein>
    <recommendedName>
        <fullName evidence="1">Exonuclease domain-containing protein</fullName>
    </recommendedName>
</protein>
<dbReference type="Pfam" id="PF00929">
    <property type="entry name" value="RNase_T"/>
    <property type="match status" value="1"/>
</dbReference>
<proteinExistence type="predicted"/>
<dbReference type="Proteomes" id="UP000612855">
    <property type="component" value="Unassembled WGS sequence"/>
</dbReference>
<dbReference type="AlphaFoldDB" id="A0A917A3V8"/>
<organism evidence="2 3">
    <name type="scientific">Primorskyibacter flagellatus</name>
    <dbReference type="NCBI Taxonomy" id="1387277"/>
    <lineage>
        <taxon>Bacteria</taxon>
        <taxon>Pseudomonadati</taxon>
        <taxon>Pseudomonadota</taxon>
        <taxon>Alphaproteobacteria</taxon>
        <taxon>Rhodobacterales</taxon>
        <taxon>Roseobacteraceae</taxon>
        <taxon>Primorskyibacter</taxon>
    </lineage>
</organism>
<dbReference type="GO" id="GO:0004527">
    <property type="term" value="F:exonuclease activity"/>
    <property type="evidence" value="ECO:0007669"/>
    <property type="project" value="UniProtKB-ARBA"/>
</dbReference>
<dbReference type="GO" id="GO:0006259">
    <property type="term" value="P:DNA metabolic process"/>
    <property type="evidence" value="ECO:0007669"/>
    <property type="project" value="UniProtKB-ARBA"/>
</dbReference>
<dbReference type="InterPro" id="IPR013520">
    <property type="entry name" value="Ribonucl_H"/>
</dbReference>
<dbReference type="SMART" id="SM00479">
    <property type="entry name" value="EXOIII"/>
    <property type="match status" value="1"/>
</dbReference>
<evidence type="ECO:0000259" key="1">
    <source>
        <dbReference type="SMART" id="SM00479"/>
    </source>
</evidence>